<keyword evidence="3 7" id="KW-0378">Hydrolase</keyword>
<name>A0ABT9V3P9_9BACL</name>
<dbReference type="PANTHER" id="PTHR11717:SF7">
    <property type="entry name" value="LOW MOLECULAR WEIGHT PHOSPHOTYROSINE PROTEIN PHOSPHATASE"/>
    <property type="match status" value="1"/>
</dbReference>
<evidence type="ECO:0000256" key="5">
    <source>
        <dbReference type="ARBA" id="ARBA00051722"/>
    </source>
</evidence>
<dbReference type="EC" id="3.1.3.48" evidence="2"/>
<dbReference type="Proteomes" id="UP001231362">
    <property type="component" value="Unassembled WGS sequence"/>
</dbReference>
<evidence type="ECO:0000313" key="7">
    <source>
        <dbReference type="EMBL" id="MDQ0155564.1"/>
    </source>
</evidence>
<comment type="catalytic activity">
    <reaction evidence="5">
        <text>O-phospho-L-tyrosyl-[protein] + H2O = L-tyrosyl-[protein] + phosphate</text>
        <dbReference type="Rhea" id="RHEA:10684"/>
        <dbReference type="Rhea" id="RHEA-COMP:10136"/>
        <dbReference type="Rhea" id="RHEA-COMP:20101"/>
        <dbReference type="ChEBI" id="CHEBI:15377"/>
        <dbReference type="ChEBI" id="CHEBI:43474"/>
        <dbReference type="ChEBI" id="CHEBI:46858"/>
        <dbReference type="ChEBI" id="CHEBI:61978"/>
        <dbReference type="EC" id="3.1.3.48"/>
    </reaction>
</comment>
<gene>
    <name evidence="7" type="ORF">J2S07_001869</name>
</gene>
<evidence type="ECO:0000256" key="2">
    <source>
        <dbReference type="ARBA" id="ARBA00013064"/>
    </source>
</evidence>
<keyword evidence="8" id="KW-1185">Reference proteome</keyword>
<dbReference type="Gene3D" id="3.40.50.2300">
    <property type="match status" value="1"/>
</dbReference>
<dbReference type="RefSeq" id="WP_307150127.1">
    <property type="nucleotide sequence ID" value="NZ_JAUSTU010000007.1"/>
</dbReference>
<protein>
    <recommendedName>
        <fullName evidence="2">protein-tyrosine-phosphatase</fullName>
        <ecNumber evidence="2">3.1.3.48</ecNumber>
    </recommendedName>
</protein>
<dbReference type="EMBL" id="JAUSTU010000007">
    <property type="protein sequence ID" value="MDQ0155564.1"/>
    <property type="molecule type" value="Genomic_DNA"/>
</dbReference>
<dbReference type="GO" id="GO:0004725">
    <property type="term" value="F:protein tyrosine phosphatase activity"/>
    <property type="evidence" value="ECO:0007669"/>
    <property type="project" value="UniProtKB-EC"/>
</dbReference>
<evidence type="ECO:0000259" key="6">
    <source>
        <dbReference type="SMART" id="SM00226"/>
    </source>
</evidence>
<dbReference type="InterPro" id="IPR023485">
    <property type="entry name" value="Ptyr_pPase"/>
</dbReference>
<feature type="domain" description="Phosphotyrosine protein phosphatase I" evidence="6">
    <location>
        <begin position="2"/>
        <end position="149"/>
    </location>
</feature>
<dbReference type="InterPro" id="IPR050438">
    <property type="entry name" value="LMW_PTPase"/>
</dbReference>
<evidence type="ECO:0000256" key="4">
    <source>
        <dbReference type="ARBA" id="ARBA00022912"/>
    </source>
</evidence>
<sequence>MIKVLFVCLGNICRSPMAEAMFRDVVMKKKLEEQILVDSAGTGNWHIGQTPHKGTIEILEKYNISTKGLKARQIHARDIEEFEYIIAMDSNNKKDIEKLKAVFPKAKIKMLLDFVPDTENKDVPDPYFTGDFEEVYNLVKQGCEGLLEHIMANDLHDVGGKINGEYE</sequence>
<dbReference type="InterPro" id="IPR036196">
    <property type="entry name" value="Ptyr_pPase_sf"/>
</dbReference>
<evidence type="ECO:0000256" key="3">
    <source>
        <dbReference type="ARBA" id="ARBA00022801"/>
    </source>
</evidence>
<dbReference type="PRINTS" id="PR00719">
    <property type="entry name" value="LMWPTPASE"/>
</dbReference>
<dbReference type="CDD" id="cd16343">
    <property type="entry name" value="LMWPTP"/>
    <property type="match status" value="1"/>
</dbReference>
<evidence type="ECO:0000256" key="1">
    <source>
        <dbReference type="ARBA" id="ARBA00011063"/>
    </source>
</evidence>
<dbReference type="SMART" id="SM00226">
    <property type="entry name" value="LMWPc"/>
    <property type="match status" value="1"/>
</dbReference>
<organism evidence="7 8">
    <name type="scientific">Anoxybacillus andreesenii</name>
    <dbReference type="NCBI Taxonomy" id="1325932"/>
    <lineage>
        <taxon>Bacteria</taxon>
        <taxon>Bacillati</taxon>
        <taxon>Bacillota</taxon>
        <taxon>Bacilli</taxon>
        <taxon>Bacillales</taxon>
        <taxon>Anoxybacillaceae</taxon>
        <taxon>Anoxybacillus</taxon>
    </lineage>
</organism>
<reference evidence="7 8" key="1">
    <citation type="submission" date="2023-07" db="EMBL/GenBank/DDBJ databases">
        <title>Genomic Encyclopedia of Type Strains, Phase IV (KMG-IV): sequencing the most valuable type-strain genomes for metagenomic binning, comparative biology and taxonomic classification.</title>
        <authorList>
            <person name="Goeker M."/>
        </authorList>
    </citation>
    <scope>NUCLEOTIDE SEQUENCE [LARGE SCALE GENOMIC DNA]</scope>
    <source>
        <strain evidence="7 8">DSM 23948</strain>
    </source>
</reference>
<dbReference type="Pfam" id="PF01451">
    <property type="entry name" value="LMWPc"/>
    <property type="match status" value="1"/>
</dbReference>
<comment type="caution">
    <text evidence="7">The sequence shown here is derived from an EMBL/GenBank/DDBJ whole genome shotgun (WGS) entry which is preliminary data.</text>
</comment>
<keyword evidence="4" id="KW-0904">Protein phosphatase</keyword>
<dbReference type="PANTHER" id="PTHR11717">
    <property type="entry name" value="LOW MOLECULAR WEIGHT PROTEIN TYROSINE PHOSPHATASE"/>
    <property type="match status" value="1"/>
</dbReference>
<accession>A0ABT9V3P9</accession>
<dbReference type="InterPro" id="IPR017867">
    <property type="entry name" value="Tyr_phospatase_low_mol_wt"/>
</dbReference>
<proteinExistence type="inferred from homology"/>
<evidence type="ECO:0000313" key="8">
    <source>
        <dbReference type="Proteomes" id="UP001231362"/>
    </source>
</evidence>
<comment type="similarity">
    <text evidence="1">Belongs to the low molecular weight phosphotyrosine protein phosphatase family.</text>
</comment>
<dbReference type="SUPFAM" id="SSF52788">
    <property type="entry name" value="Phosphotyrosine protein phosphatases I"/>
    <property type="match status" value="1"/>
</dbReference>